<proteinExistence type="predicted"/>
<protein>
    <submittedName>
        <fullName evidence="2">Uncharacterized protein</fullName>
    </submittedName>
</protein>
<evidence type="ECO:0000313" key="2">
    <source>
        <dbReference type="EMBL" id="SHL70186.1"/>
    </source>
</evidence>
<evidence type="ECO:0000256" key="1">
    <source>
        <dbReference type="SAM" id="MobiDB-lite"/>
    </source>
</evidence>
<dbReference type="STRING" id="1054996.SAMN05444414_1303"/>
<dbReference type="AlphaFoldDB" id="A0A1M7CSH9"/>
<organism evidence="2 3">
    <name type="scientific">Roseovarius marisflavi</name>
    <dbReference type="NCBI Taxonomy" id="1054996"/>
    <lineage>
        <taxon>Bacteria</taxon>
        <taxon>Pseudomonadati</taxon>
        <taxon>Pseudomonadota</taxon>
        <taxon>Alphaproteobacteria</taxon>
        <taxon>Rhodobacterales</taxon>
        <taxon>Roseobacteraceae</taxon>
        <taxon>Roseovarius</taxon>
    </lineage>
</organism>
<keyword evidence="3" id="KW-1185">Reference proteome</keyword>
<sequence>MQVKSITNATMTYRSPATVTLDWHPLPSRPKIGKFNEPSEEP</sequence>
<accession>A0A1M7CSH9</accession>
<dbReference type="EMBL" id="FRBN01000030">
    <property type="protein sequence ID" value="SHL70186.1"/>
    <property type="molecule type" value="Genomic_DNA"/>
</dbReference>
<name>A0A1M7CSH9_9RHOB</name>
<evidence type="ECO:0000313" key="3">
    <source>
        <dbReference type="Proteomes" id="UP000184191"/>
    </source>
</evidence>
<dbReference type="Proteomes" id="UP000184191">
    <property type="component" value="Unassembled WGS sequence"/>
</dbReference>
<gene>
    <name evidence="2" type="ORF">SAMN05444414_1303</name>
</gene>
<feature type="region of interest" description="Disordered" evidence="1">
    <location>
        <begin position="20"/>
        <end position="42"/>
    </location>
</feature>
<reference evidence="3" key="1">
    <citation type="submission" date="2016-11" db="EMBL/GenBank/DDBJ databases">
        <authorList>
            <person name="Varghese N."/>
            <person name="Submissions S."/>
        </authorList>
    </citation>
    <scope>NUCLEOTIDE SEQUENCE [LARGE SCALE GENOMIC DNA]</scope>
    <source>
        <strain evidence="3">DSM 29327</strain>
    </source>
</reference>